<dbReference type="GO" id="GO:0071555">
    <property type="term" value="P:cell wall organization"/>
    <property type="evidence" value="ECO:0007669"/>
    <property type="project" value="UniProtKB-KW"/>
</dbReference>
<evidence type="ECO:0000256" key="2">
    <source>
        <dbReference type="ARBA" id="ARBA00004191"/>
    </source>
</evidence>
<name>A0A6J5UUP8_PRUAR</name>
<accession>A0A6J5UUP8</accession>
<dbReference type="GO" id="GO:0052793">
    <property type="term" value="F:pectin acetylesterase activity"/>
    <property type="evidence" value="ECO:0007669"/>
    <property type="project" value="TreeGrafter"/>
</dbReference>
<comment type="function">
    <text evidence="1 6">Hydrolyzes acetyl esters in homogalacturonan regions of pectin. In type I primary cell wall, galacturonic acid residues of pectin can be acetylated at the O-2 and O-3 positions. Decreasing the degree of acetylation of pectin gels in vitro alters their physical properties.</text>
</comment>
<evidence type="ECO:0000256" key="1">
    <source>
        <dbReference type="ARBA" id="ARBA00003534"/>
    </source>
</evidence>
<gene>
    <name evidence="7" type="ORF">CURHAP_LOCUS30881</name>
</gene>
<keyword evidence="6" id="KW-0964">Secreted</keyword>
<dbReference type="AlphaFoldDB" id="A0A6J5UUP8"/>
<organism evidence="7 8">
    <name type="scientific">Prunus armeniaca</name>
    <name type="common">Apricot</name>
    <name type="synonym">Armeniaca vulgaris</name>
    <dbReference type="NCBI Taxonomy" id="36596"/>
    <lineage>
        <taxon>Eukaryota</taxon>
        <taxon>Viridiplantae</taxon>
        <taxon>Streptophyta</taxon>
        <taxon>Embryophyta</taxon>
        <taxon>Tracheophyta</taxon>
        <taxon>Spermatophyta</taxon>
        <taxon>Magnoliopsida</taxon>
        <taxon>eudicotyledons</taxon>
        <taxon>Gunneridae</taxon>
        <taxon>Pentapetalae</taxon>
        <taxon>rosids</taxon>
        <taxon>fabids</taxon>
        <taxon>Rosales</taxon>
        <taxon>Rosaceae</taxon>
        <taxon>Amygdaloideae</taxon>
        <taxon>Amygdaleae</taxon>
        <taxon>Prunus</taxon>
    </lineage>
</organism>
<dbReference type="PANTHER" id="PTHR21562">
    <property type="entry name" value="NOTUM-RELATED"/>
    <property type="match status" value="1"/>
</dbReference>
<dbReference type="InterPro" id="IPR004963">
    <property type="entry name" value="PAE/NOTUM"/>
</dbReference>
<keyword evidence="5 6" id="KW-0961">Cell wall biogenesis/degradation</keyword>
<dbReference type="Proteomes" id="UP000507222">
    <property type="component" value="Unassembled WGS sequence"/>
</dbReference>
<evidence type="ECO:0000313" key="8">
    <source>
        <dbReference type="Proteomes" id="UP000507222"/>
    </source>
</evidence>
<protein>
    <recommendedName>
        <fullName evidence="6">Pectin acetylesterase</fullName>
        <ecNumber evidence="6">3.1.1.-</ecNumber>
    </recommendedName>
</protein>
<reference evidence="7 8" key="1">
    <citation type="submission" date="2020-05" db="EMBL/GenBank/DDBJ databases">
        <authorList>
            <person name="Campoy J."/>
            <person name="Schneeberger K."/>
            <person name="Spophaly S."/>
        </authorList>
    </citation>
    <scope>NUCLEOTIDE SEQUENCE [LARGE SCALE GENOMIC DNA]</scope>
    <source>
        <strain evidence="7">PruArmRojPasFocal</strain>
    </source>
</reference>
<proteinExistence type="inferred from homology"/>
<dbReference type="EC" id="3.1.1.-" evidence="6"/>
<comment type="similarity">
    <text evidence="3 6">Belongs to the pectinacetylesterase family.</text>
</comment>
<dbReference type="PANTHER" id="PTHR21562:SF93">
    <property type="entry name" value="PECTIN ACETYLESTERASE 8"/>
    <property type="match status" value="1"/>
</dbReference>
<evidence type="ECO:0000256" key="3">
    <source>
        <dbReference type="ARBA" id="ARBA00005784"/>
    </source>
</evidence>
<dbReference type="Pfam" id="PF03283">
    <property type="entry name" value="PAE"/>
    <property type="match status" value="3"/>
</dbReference>
<dbReference type="GO" id="GO:0009505">
    <property type="term" value="C:plant-type cell wall"/>
    <property type="evidence" value="ECO:0007669"/>
    <property type="project" value="TreeGrafter"/>
</dbReference>
<sequence length="367" mass="40275">MVKSSSMFTDIAESRSHPVGITLVENAVAKGAVCLDGSAPAYHFDKGFGAGINNWLVHVELHLLVNERELRIDYWRREICILRLSLNIMASEWEEDGVTVLRLALINQVRYCDGASFTGDVEAVNPATNLHFRGARVFRAIIDDLLAKGMKTAQSSLSGCSAGGLTSILHCDNFRSLYLKTVSGSQHIQAFYSEVVALHGSAKNLPASCTSKLSPGLCFFPQNVVPVTQTPIFLVNAAYDSWQIKNILAPGIADPKGAWKKCKLDIKNCSPSQLQNHASEASLYLPRKASYVLHHWHKPAAGKFTWVFNMEFVSEYRLQFLGALGQASSSTSHGLFIDSCYAHCQIGTQETWLAADSPVLSKTVRVV</sequence>
<dbReference type="EMBL" id="CAEKDK010000005">
    <property type="protein sequence ID" value="CAB4278945.1"/>
    <property type="molecule type" value="Genomic_DNA"/>
</dbReference>
<keyword evidence="4 6" id="KW-0134">Cell wall</keyword>
<comment type="subcellular location">
    <subcellularLocation>
        <location evidence="2 6">Secreted</location>
        <location evidence="2 6">Cell wall</location>
    </subcellularLocation>
</comment>
<evidence type="ECO:0000313" key="7">
    <source>
        <dbReference type="EMBL" id="CAB4278945.1"/>
    </source>
</evidence>
<keyword evidence="6" id="KW-0378">Hydrolase</keyword>
<evidence type="ECO:0000256" key="4">
    <source>
        <dbReference type="ARBA" id="ARBA00022512"/>
    </source>
</evidence>
<evidence type="ECO:0000256" key="6">
    <source>
        <dbReference type="RuleBase" id="RU363114"/>
    </source>
</evidence>
<evidence type="ECO:0000256" key="5">
    <source>
        <dbReference type="ARBA" id="ARBA00023316"/>
    </source>
</evidence>